<proteinExistence type="predicted"/>
<dbReference type="PANTHER" id="PTHR43420">
    <property type="entry name" value="ACETYLTRANSFERASE"/>
    <property type="match status" value="1"/>
</dbReference>
<dbReference type="AlphaFoldDB" id="A0A512RSC5"/>
<evidence type="ECO:0000256" key="1">
    <source>
        <dbReference type="ARBA" id="ARBA00022679"/>
    </source>
</evidence>
<evidence type="ECO:0000259" key="3">
    <source>
        <dbReference type="PROSITE" id="PS51186"/>
    </source>
</evidence>
<keyword evidence="5" id="KW-1185">Reference proteome</keyword>
<name>A0A512RSC5_9BACT</name>
<dbReference type="InterPro" id="IPR016181">
    <property type="entry name" value="Acyl_CoA_acyltransferase"/>
</dbReference>
<keyword evidence="1 4" id="KW-0808">Transferase</keyword>
<dbReference type="GO" id="GO:0016747">
    <property type="term" value="F:acyltransferase activity, transferring groups other than amino-acyl groups"/>
    <property type="evidence" value="ECO:0007669"/>
    <property type="project" value="InterPro"/>
</dbReference>
<dbReference type="OrthoDB" id="7205533at2"/>
<feature type="domain" description="N-acetyltransferase" evidence="3">
    <location>
        <begin position="20"/>
        <end position="190"/>
    </location>
</feature>
<accession>A0A512RSC5</accession>
<reference evidence="4 5" key="1">
    <citation type="submission" date="2019-07" db="EMBL/GenBank/DDBJ databases">
        <title>Whole genome shotgun sequence of Chitinophaga cymbidii NBRC 109752.</title>
        <authorList>
            <person name="Hosoyama A."/>
            <person name="Uohara A."/>
            <person name="Ohji S."/>
            <person name="Ichikawa N."/>
        </authorList>
    </citation>
    <scope>NUCLEOTIDE SEQUENCE [LARGE SCALE GENOMIC DNA]</scope>
    <source>
        <strain evidence="4 5">NBRC 109752</strain>
    </source>
</reference>
<dbReference type="PANTHER" id="PTHR43420:SF47">
    <property type="entry name" value="N-ACETYLTRANSFERASE DOMAIN-CONTAINING PROTEIN"/>
    <property type="match status" value="1"/>
</dbReference>
<evidence type="ECO:0000256" key="2">
    <source>
        <dbReference type="ARBA" id="ARBA00023315"/>
    </source>
</evidence>
<dbReference type="PROSITE" id="PS51186">
    <property type="entry name" value="GNAT"/>
    <property type="match status" value="1"/>
</dbReference>
<gene>
    <name evidence="4" type="ORF">CCY01nite_48490</name>
</gene>
<dbReference type="SUPFAM" id="SSF55729">
    <property type="entry name" value="Acyl-CoA N-acyltransferases (Nat)"/>
    <property type="match status" value="1"/>
</dbReference>
<comment type="caution">
    <text evidence="4">The sequence shown here is derived from an EMBL/GenBank/DDBJ whole genome shotgun (WGS) entry which is preliminary data.</text>
</comment>
<dbReference type="CDD" id="cd04301">
    <property type="entry name" value="NAT_SF"/>
    <property type="match status" value="1"/>
</dbReference>
<evidence type="ECO:0000313" key="4">
    <source>
        <dbReference type="EMBL" id="GEP98589.1"/>
    </source>
</evidence>
<dbReference type="Proteomes" id="UP000321436">
    <property type="component" value="Unassembled WGS sequence"/>
</dbReference>
<protein>
    <submittedName>
        <fullName evidence="4">N-acetyltransferase</fullName>
    </submittedName>
</protein>
<dbReference type="EMBL" id="BKAU01000007">
    <property type="protein sequence ID" value="GEP98589.1"/>
    <property type="molecule type" value="Genomic_DNA"/>
</dbReference>
<evidence type="ECO:0000313" key="5">
    <source>
        <dbReference type="Proteomes" id="UP000321436"/>
    </source>
</evidence>
<dbReference type="Pfam" id="PF00583">
    <property type="entry name" value="Acetyltransf_1"/>
    <property type="match status" value="1"/>
</dbReference>
<keyword evidence="2" id="KW-0012">Acyltransferase</keyword>
<dbReference type="Gene3D" id="3.40.630.30">
    <property type="match status" value="1"/>
</dbReference>
<dbReference type="InterPro" id="IPR000182">
    <property type="entry name" value="GNAT_dom"/>
</dbReference>
<organism evidence="4 5">
    <name type="scientific">Chitinophaga cymbidii</name>
    <dbReference type="NCBI Taxonomy" id="1096750"/>
    <lineage>
        <taxon>Bacteria</taxon>
        <taxon>Pseudomonadati</taxon>
        <taxon>Bacteroidota</taxon>
        <taxon>Chitinophagia</taxon>
        <taxon>Chitinophagales</taxon>
        <taxon>Chitinophagaceae</taxon>
        <taxon>Chitinophaga</taxon>
    </lineage>
</organism>
<dbReference type="InterPro" id="IPR050680">
    <property type="entry name" value="YpeA/RimI_acetyltransf"/>
</dbReference>
<sequence length="190" mass="21990">MEMQKYYKLQIVVNPIMKAYDIRQVTEVDLPLLGQLERSTFTETFQSVYGADDLQAFLEERKSDAAIRQEWSRADAAYYIIAVAGTAAGFLKINLFRQPDNGTLLPEPVMEVEKIYVQKAFQGKKLGKALMEYAYDIARENFVCTVWLGVWEHNLSARKFYEKEGYTVFGEHSFFVGSQRDRDLLMRKAL</sequence>